<dbReference type="InParanoid" id="C1FED9"/>
<gene>
    <name evidence="7" type="ORF">MICPUN_55406</name>
</gene>
<protein>
    <recommendedName>
        <fullName evidence="4">Proteasome subunit alpha type</fullName>
    </recommendedName>
</protein>
<evidence type="ECO:0000259" key="6">
    <source>
        <dbReference type="PROSITE" id="PS00388"/>
    </source>
</evidence>
<dbReference type="SMART" id="SM00948">
    <property type="entry name" value="Proteasome_A_N"/>
    <property type="match status" value="1"/>
</dbReference>
<evidence type="ECO:0000256" key="3">
    <source>
        <dbReference type="PROSITE-ProRule" id="PRU00808"/>
    </source>
</evidence>
<dbReference type="InterPro" id="IPR050115">
    <property type="entry name" value="Proteasome_alpha"/>
</dbReference>
<organism evidence="7 8">
    <name type="scientific">Micromonas commoda (strain RCC299 / NOUM17 / CCMP2709)</name>
    <name type="common">Picoplanktonic green alga</name>
    <dbReference type="NCBI Taxonomy" id="296587"/>
    <lineage>
        <taxon>Eukaryota</taxon>
        <taxon>Viridiplantae</taxon>
        <taxon>Chlorophyta</taxon>
        <taxon>Mamiellophyceae</taxon>
        <taxon>Mamiellales</taxon>
        <taxon>Mamiellaceae</taxon>
        <taxon>Micromonas</taxon>
    </lineage>
</organism>
<keyword evidence="4" id="KW-0539">Nucleus</keyword>
<dbReference type="STRING" id="296587.C1FED9"/>
<reference evidence="7 8" key="1">
    <citation type="journal article" date="2009" name="Science">
        <title>Green evolution and dynamic adaptations revealed by genomes of the marine picoeukaryotes Micromonas.</title>
        <authorList>
            <person name="Worden A.Z."/>
            <person name="Lee J.H."/>
            <person name="Mock T."/>
            <person name="Rouze P."/>
            <person name="Simmons M.P."/>
            <person name="Aerts A.L."/>
            <person name="Allen A.E."/>
            <person name="Cuvelier M.L."/>
            <person name="Derelle E."/>
            <person name="Everett M.V."/>
            <person name="Foulon E."/>
            <person name="Grimwood J."/>
            <person name="Gundlach H."/>
            <person name="Henrissat B."/>
            <person name="Napoli C."/>
            <person name="McDonald S.M."/>
            <person name="Parker M.S."/>
            <person name="Rombauts S."/>
            <person name="Salamov A."/>
            <person name="Von Dassow P."/>
            <person name="Badger J.H."/>
            <person name="Coutinho P.M."/>
            <person name="Demir E."/>
            <person name="Dubchak I."/>
            <person name="Gentemann C."/>
            <person name="Eikrem W."/>
            <person name="Gready J.E."/>
            <person name="John U."/>
            <person name="Lanier W."/>
            <person name="Lindquist E.A."/>
            <person name="Lucas S."/>
            <person name="Mayer K.F."/>
            <person name="Moreau H."/>
            <person name="Not F."/>
            <person name="Otillar R."/>
            <person name="Panaud O."/>
            <person name="Pangilinan J."/>
            <person name="Paulsen I."/>
            <person name="Piegu B."/>
            <person name="Poliakov A."/>
            <person name="Robbens S."/>
            <person name="Schmutz J."/>
            <person name="Toulza E."/>
            <person name="Wyss T."/>
            <person name="Zelensky A."/>
            <person name="Zhou K."/>
            <person name="Armbrust E.V."/>
            <person name="Bhattacharya D."/>
            <person name="Goodenough U.W."/>
            <person name="Van de Peer Y."/>
            <person name="Grigoriev I.V."/>
        </authorList>
    </citation>
    <scope>NUCLEOTIDE SEQUENCE [LARGE SCALE GENOMIC DNA]</scope>
    <source>
        <strain evidence="8">RCC299 / NOUM17</strain>
    </source>
</reference>
<dbReference type="InterPro" id="IPR001353">
    <property type="entry name" value="Proteasome_sua/b"/>
</dbReference>
<comment type="subunit">
    <text evidence="4">The 20S proteasome core is composed of 28 subunits that are arranged in four stacked rings, resulting in a barrel-shaped structure. The two end rings are each formed by seven alpha subunits, and the two central rings are each formed by seven beta subunits.</text>
</comment>
<dbReference type="GeneID" id="8250216"/>
<comment type="function">
    <text evidence="4">The proteasome is a multicatalytic proteinase complex which is characterized by its ability to cleave peptides with Arg, Phe, Tyr, Leu, and Glu adjacent to the leaving group at neutral or slightly basic pH.</text>
</comment>
<comment type="subcellular location">
    <subcellularLocation>
        <location evidence="4">Cytoplasm</location>
    </subcellularLocation>
    <subcellularLocation>
        <location evidence="4">Nucleus</location>
    </subcellularLocation>
</comment>
<keyword evidence="5" id="KW-0175">Coiled coil</keyword>
<dbReference type="GO" id="GO:0005634">
    <property type="term" value="C:nucleus"/>
    <property type="evidence" value="ECO:0007669"/>
    <property type="project" value="UniProtKB-SubCell"/>
</dbReference>
<dbReference type="GO" id="GO:0005737">
    <property type="term" value="C:cytoplasm"/>
    <property type="evidence" value="ECO:0007669"/>
    <property type="project" value="UniProtKB-SubCell"/>
</dbReference>
<dbReference type="AlphaFoldDB" id="C1FED9"/>
<dbReference type="Pfam" id="PF10584">
    <property type="entry name" value="Proteasome_A_N"/>
    <property type="match status" value="1"/>
</dbReference>
<feature type="coiled-coil region" evidence="5">
    <location>
        <begin position="222"/>
        <end position="249"/>
    </location>
</feature>
<dbReference type="Proteomes" id="UP000002009">
    <property type="component" value="Chromosome 1"/>
</dbReference>
<dbReference type="GO" id="GO:0006511">
    <property type="term" value="P:ubiquitin-dependent protein catabolic process"/>
    <property type="evidence" value="ECO:0007669"/>
    <property type="project" value="InterPro"/>
</dbReference>
<dbReference type="FunFam" id="3.60.20.10:FF:000004">
    <property type="entry name" value="Proteasome subunit alpha type-4"/>
    <property type="match status" value="1"/>
</dbReference>
<dbReference type="KEGG" id="mis:MICPUN_55406"/>
<evidence type="ECO:0000313" key="8">
    <source>
        <dbReference type="Proteomes" id="UP000002009"/>
    </source>
</evidence>
<dbReference type="Gene3D" id="3.60.20.10">
    <property type="entry name" value="Glutamine Phosphoribosylpyrophosphate, subunit 1, domain 1"/>
    <property type="match status" value="1"/>
</dbReference>
<dbReference type="InterPro" id="IPR029055">
    <property type="entry name" value="Ntn_hydrolases_N"/>
</dbReference>
<dbReference type="RefSeq" id="XP_002507687.1">
    <property type="nucleotide sequence ID" value="XM_002507641.1"/>
</dbReference>
<dbReference type="InterPro" id="IPR000426">
    <property type="entry name" value="Proteasome_asu_N"/>
</dbReference>
<dbReference type="NCBIfam" id="NF003075">
    <property type="entry name" value="PRK03996.1"/>
    <property type="match status" value="1"/>
</dbReference>
<dbReference type="OrthoDB" id="431557at2759"/>
<keyword evidence="8" id="KW-1185">Reference proteome</keyword>
<dbReference type="FunCoup" id="C1FED9">
    <property type="interactions" value="1618"/>
</dbReference>
<accession>C1FED9</accession>
<keyword evidence="1 4" id="KW-0963">Cytoplasm</keyword>
<evidence type="ECO:0000256" key="4">
    <source>
        <dbReference type="RuleBase" id="RU000551"/>
    </source>
</evidence>
<dbReference type="Pfam" id="PF00227">
    <property type="entry name" value="Proteasome"/>
    <property type="match status" value="1"/>
</dbReference>
<proteinExistence type="inferred from homology"/>
<dbReference type="PANTHER" id="PTHR11599">
    <property type="entry name" value="PROTEASOME SUBUNIT ALPHA/BETA"/>
    <property type="match status" value="1"/>
</dbReference>
<sequence length="262" mass="28303">MSRYDGAITVFSPDGHLFQVEYAMEAVRKGTLAVGVCGTDCVVLGVEKKSTAKLQDPRTMRKIQTVDDKICVAFAGLTADARILINRARTEAQSHKLTLEDSVPVEYMTRFIGGVQQKYTQSGGVRPFGLSTLIAGFSPEGKPQLFYTDPSGTYSEWQANATGRNSKVVREWLERHYAKASGSDVVKLALRALLELVEPGSKNIEIATVGLAGTSILSSGALDSLINEIEGEKDEAEKVKKETARLQAERALAAAAVTTGFE</sequence>
<evidence type="ECO:0000256" key="1">
    <source>
        <dbReference type="ARBA" id="ARBA00022490"/>
    </source>
</evidence>
<dbReference type="OMA" id="ICMLDHH"/>
<evidence type="ECO:0000313" key="7">
    <source>
        <dbReference type="EMBL" id="ACO68945.1"/>
    </source>
</evidence>
<evidence type="ECO:0000256" key="2">
    <source>
        <dbReference type="ARBA" id="ARBA00022942"/>
    </source>
</evidence>
<dbReference type="EMBL" id="CP001574">
    <property type="protein sequence ID" value="ACO68945.1"/>
    <property type="molecule type" value="Genomic_DNA"/>
</dbReference>
<dbReference type="PROSITE" id="PS00388">
    <property type="entry name" value="PROTEASOME_ALPHA_1"/>
    <property type="match status" value="1"/>
</dbReference>
<keyword evidence="2 3" id="KW-0647">Proteasome</keyword>
<evidence type="ECO:0000256" key="5">
    <source>
        <dbReference type="SAM" id="Coils"/>
    </source>
</evidence>
<dbReference type="InterPro" id="IPR023332">
    <property type="entry name" value="Proteasome_alpha-type"/>
</dbReference>
<dbReference type="SUPFAM" id="SSF56235">
    <property type="entry name" value="N-terminal nucleophile aminohydrolases (Ntn hydrolases)"/>
    <property type="match status" value="1"/>
</dbReference>
<dbReference type="eggNOG" id="KOG0183">
    <property type="taxonomic scope" value="Eukaryota"/>
</dbReference>
<dbReference type="CDD" id="cd03755">
    <property type="entry name" value="proteasome_alpha_type_7"/>
    <property type="match status" value="1"/>
</dbReference>
<dbReference type="GO" id="GO:0019773">
    <property type="term" value="C:proteasome core complex, alpha-subunit complex"/>
    <property type="evidence" value="ECO:0007669"/>
    <property type="project" value="UniProtKB-UniRule"/>
</dbReference>
<comment type="similarity">
    <text evidence="3 4">Belongs to the peptidase T1A family.</text>
</comment>
<dbReference type="PROSITE" id="PS51475">
    <property type="entry name" value="PROTEASOME_ALPHA_2"/>
    <property type="match status" value="1"/>
</dbReference>
<feature type="domain" description="Proteasome alpha-type subunits" evidence="6">
    <location>
        <begin position="4"/>
        <end position="26"/>
    </location>
</feature>
<name>C1FED9_MICCC</name>